<keyword evidence="5" id="KW-0949">S-adenosyl-L-methionine</keyword>
<keyword evidence="3" id="KW-0489">Methyltransferase</keyword>
<dbReference type="Pfam" id="PF05175">
    <property type="entry name" value="MTS"/>
    <property type="match status" value="1"/>
</dbReference>
<evidence type="ECO:0000313" key="18">
    <source>
        <dbReference type="EMBL" id="PVD32187.1"/>
    </source>
</evidence>
<dbReference type="GO" id="GO:0003676">
    <property type="term" value="F:nucleic acid binding"/>
    <property type="evidence" value="ECO:0007669"/>
    <property type="project" value="InterPro"/>
</dbReference>
<evidence type="ECO:0000256" key="9">
    <source>
        <dbReference type="ARBA" id="ARBA00053180"/>
    </source>
</evidence>
<feature type="domain" description="Methyltransferase small" evidence="17">
    <location>
        <begin position="51"/>
        <end position="131"/>
    </location>
</feature>
<dbReference type="Gene3D" id="3.40.50.150">
    <property type="entry name" value="Vaccinia Virus protein VP39"/>
    <property type="match status" value="1"/>
</dbReference>
<comment type="function">
    <text evidence="9">Methyltransferase that can methylate proteins and, to a lower extent, arsenic. Catalytic subunit of a heterodimer with TRMT112, which monomethylates 'Lys-12' of histone H4 (H4K12me1), a modification present at the promoters of numerous genes encoding cell cycle regulators. Catalytic subunit of a heterodimer with TRMT112, which catalyzes N5-methylation of Glu residue of proteins with a Gly-Gln-Xaa-Xaa-Xaa-Arg motif. Methylates ETF1 on 'Gln-185'; ETF1 needs to be complexed to ERF3 in its GTP-bound form to be efficiently methylated. May also play a role in the modulation of arsenic-induced toxicity by mediating the conversion of monomethylarsonous acid (3+) into the less toxic dimethylarsonic acid. It however only plays a limited role in arsenic metabolism compared with AS3MT.</text>
</comment>
<dbReference type="GO" id="GO:0036009">
    <property type="term" value="F:protein-glutamine N-methyltransferase activity"/>
    <property type="evidence" value="ECO:0007669"/>
    <property type="project" value="UniProtKB-ARBA"/>
</dbReference>
<comment type="subunit">
    <text evidence="10">Heterodimer; heterodimerization with TRMT112 is required for S-adenosyl-L-methionine-binding.</text>
</comment>
<dbReference type="CDD" id="cd02440">
    <property type="entry name" value="AdoMet_MTases"/>
    <property type="match status" value="1"/>
</dbReference>
<keyword evidence="6" id="KW-0539">Nucleus</keyword>
<dbReference type="STRING" id="400727.A0A2T7PFI9"/>
<evidence type="ECO:0000256" key="16">
    <source>
        <dbReference type="ARBA" id="ARBA00093667"/>
    </source>
</evidence>
<evidence type="ECO:0000256" key="4">
    <source>
        <dbReference type="ARBA" id="ARBA00022679"/>
    </source>
</evidence>
<dbReference type="OrthoDB" id="406152at2759"/>
<evidence type="ECO:0000256" key="2">
    <source>
        <dbReference type="ARBA" id="ARBA00006149"/>
    </source>
</evidence>
<evidence type="ECO:0000256" key="11">
    <source>
        <dbReference type="ARBA" id="ARBA00075330"/>
    </source>
</evidence>
<dbReference type="FunFam" id="3.40.50.150:FF:000077">
    <property type="entry name" value="HemK methyltransferase family member 2"/>
    <property type="match status" value="1"/>
</dbReference>
<name>A0A2T7PFI9_POMCA</name>
<dbReference type="PANTHER" id="PTHR45875:SF1">
    <property type="entry name" value="METHYLTRANSFERASE N6AMT1"/>
    <property type="match status" value="1"/>
</dbReference>
<keyword evidence="4" id="KW-0808">Transferase</keyword>
<sequence length="219" mass="24249">MECQRPVFATPDTSHLSPQDFDLVYEPAEDSFLLLDALESEYFSLRKLRPTICVEVGCGSGICITFLASMFGPGACYICTDINPTAAKVAAQTADQNKVLIHPIVCDLVNAINDQLRGKVDILVFNPPYVVTPSNEVGNGGIEASWAGGEKGREVIDRFLPHAVQLLSLQGILYLVIIKENRSDEIEDKMRQFGLHMTTVKNRRAGKENLYVLKFTRVT</sequence>
<dbReference type="InterPro" id="IPR004557">
    <property type="entry name" value="PrmC-related"/>
</dbReference>
<dbReference type="EMBL" id="PZQS01000004">
    <property type="protein sequence ID" value="PVD32187.1"/>
    <property type="molecule type" value="Genomic_DNA"/>
</dbReference>
<dbReference type="SUPFAM" id="SSF53335">
    <property type="entry name" value="S-adenosyl-L-methionine-dependent methyltransferases"/>
    <property type="match status" value="1"/>
</dbReference>
<dbReference type="GO" id="GO:0032259">
    <property type="term" value="P:methylation"/>
    <property type="evidence" value="ECO:0007669"/>
    <property type="project" value="UniProtKB-KW"/>
</dbReference>
<evidence type="ECO:0000256" key="1">
    <source>
        <dbReference type="ARBA" id="ARBA00004123"/>
    </source>
</evidence>
<dbReference type="AlphaFoldDB" id="A0A2T7PFI9"/>
<organism evidence="18 19">
    <name type="scientific">Pomacea canaliculata</name>
    <name type="common">Golden apple snail</name>
    <dbReference type="NCBI Taxonomy" id="400727"/>
    <lineage>
        <taxon>Eukaryota</taxon>
        <taxon>Metazoa</taxon>
        <taxon>Spiralia</taxon>
        <taxon>Lophotrochozoa</taxon>
        <taxon>Mollusca</taxon>
        <taxon>Gastropoda</taxon>
        <taxon>Caenogastropoda</taxon>
        <taxon>Architaenioglossa</taxon>
        <taxon>Ampullarioidea</taxon>
        <taxon>Ampullariidae</taxon>
        <taxon>Pomacea</taxon>
    </lineage>
</organism>
<evidence type="ECO:0000313" key="19">
    <source>
        <dbReference type="Proteomes" id="UP000245119"/>
    </source>
</evidence>
<dbReference type="NCBIfam" id="TIGR00537">
    <property type="entry name" value="hemK_rel_arch"/>
    <property type="match status" value="1"/>
</dbReference>
<evidence type="ECO:0000256" key="12">
    <source>
        <dbReference type="ARBA" id="ARBA00076540"/>
    </source>
</evidence>
<evidence type="ECO:0000256" key="8">
    <source>
        <dbReference type="ARBA" id="ARBA00050903"/>
    </source>
</evidence>
<gene>
    <name evidence="18" type="ORF">C0Q70_07616</name>
</gene>
<comment type="catalytic activity">
    <reaction evidence="8">
        <text>methylarsonous acid + S-adenosyl-L-methionine = dimethylarsinate + S-adenosyl-L-homocysteine + 2 H(+)</text>
        <dbReference type="Rhea" id="RHEA:11684"/>
        <dbReference type="ChEBI" id="CHEBI:15378"/>
        <dbReference type="ChEBI" id="CHEBI:16223"/>
        <dbReference type="ChEBI" id="CHEBI:17826"/>
        <dbReference type="ChEBI" id="CHEBI:57856"/>
        <dbReference type="ChEBI" id="CHEBI:59789"/>
    </reaction>
</comment>
<dbReference type="InterPro" id="IPR002052">
    <property type="entry name" value="DNA_methylase_N6_adenine_CS"/>
</dbReference>
<dbReference type="InterPro" id="IPR029063">
    <property type="entry name" value="SAM-dependent_MTases_sf"/>
</dbReference>
<comment type="subcellular location">
    <subcellularLocation>
        <location evidence="1">Nucleus</location>
    </subcellularLocation>
</comment>
<evidence type="ECO:0000256" key="10">
    <source>
        <dbReference type="ARBA" id="ARBA00062344"/>
    </source>
</evidence>
<dbReference type="PROSITE" id="PS00092">
    <property type="entry name" value="N6_MTASE"/>
    <property type="match status" value="1"/>
</dbReference>
<comment type="catalytic activity">
    <reaction evidence="7">
        <text>L-lysyl-[histone] + S-adenosyl-L-methionine = N(6)-methyl-L-lysyl-[histone] + S-adenosyl-L-homocysteine + H(+)</text>
        <dbReference type="Rhea" id="RHEA:10024"/>
        <dbReference type="Rhea" id="RHEA-COMP:9845"/>
        <dbReference type="Rhea" id="RHEA-COMP:9846"/>
        <dbReference type="ChEBI" id="CHEBI:15378"/>
        <dbReference type="ChEBI" id="CHEBI:29969"/>
        <dbReference type="ChEBI" id="CHEBI:57856"/>
        <dbReference type="ChEBI" id="CHEBI:59789"/>
        <dbReference type="ChEBI" id="CHEBI:61929"/>
    </reaction>
    <physiologicalReaction direction="left-to-right" evidence="7">
        <dbReference type="Rhea" id="RHEA:10025"/>
    </physiologicalReaction>
</comment>
<evidence type="ECO:0000256" key="15">
    <source>
        <dbReference type="ARBA" id="ARBA00093624"/>
    </source>
</evidence>
<protein>
    <recommendedName>
        <fullName evidence="15">Methyltransferase HEMK2</fullName>
    </recommendedName>
    <alternativeName>
        <fullName evidence="14">HemK methyltransferase family member 2</fullName>
    </alternativeName>
    <alternativeName>
        <fullName evidence="12">Lysine N-methyltransferase 9</fullName>
    </alternativeName>
    <alternativeName>
        <fullName evidence="11">Methylarsonite methyltransferase N6AMT1</fullName>
    </alternativeName>
    <alternativeName>
        <fullName evidence="16">Methyltransferase N6AMT1</fullName>
    </alternativeName>
    <alternativeName>
        <fullName evidence="13">Protein N(5)-glutamine methyltransferase</fullName>
    </alternativeName>
</protein>
<evidence type="ECO:0000256" key="14">
    <source>
        <dbReference type="ARBA" id="ARBA00083337"/>
    </source>
</evidence>
<dbReference type="InterPro" id="IPR007848">
    <property type="entry name" value="Small_mtfrase_dom"/>
</dbReference>
<dbReference type="InterPro" id="IPR052190">
    <property type="entry name" value="Euk-Arch_PrmC-MTase"/>
</dbReference>
<evidence type="ECO:0000259" key="17">
    <source>
        <dbReference type="Pfam" id="PF05175"/>
    </source>
</evidence>
<evidence type="ECO:0000256" key="3">
    <source>
        <dbReference type="ARBA" id="ARBA00022603"/>
    </source>
</evidence>
<proteinExistence type="inferred from homology"/>
<accession>A0A2T7PFI9</accession>
<reference evidence="18 19" key="1">
    <citation type="submission" date="2018-04" db="EMBL/GenBank/DDBJ databases">
        <title>The genome of golden apple snail Pomacea canaliculata provides insight into stress tolerance and invasive adaptation.</title>
        <authorList>
            <person name="Liu C."/>
            <person name="Liu B."/>
            <person name="Ren Y."/>
            <person name="Zhang Y."/>
            <person name="Wang H."/>
            <person name="Li S."/>
            <person name="Jiang F."/>
            <person name="Yin L."/>
            <person name="Zhang G."/>
            <person name="Qian W."/>
            <person name="Fan W."/>
        </authorList>
    </citation>
    <scope>NUCLEOTIDE SEQUENCE [LARGE SCALE GENOMIC DNA]</scope>
    <source>
        <strain evidence="18">SZHN2017</strain>
        <tissue evidence="18">Muscle</tissue>
    </source>
</reference>
<evidence type="ECO:0000256" key="7">
    <source>
        <dbReference type="ARBA" id="ARBA00048619"/>
    </source>
</evidence>
<comment type="caution">
    <text evidence="18">The sequence shown here is derived from an EMBL/GenBank/DDBJ whole genome shotgun (WGS) entry which is preliminary data.</text>
</comment>
<evidence type="ECO:0000256" key="6">
    <source>
        <dbReference type="ARBA" id="ARBA00023242"/>
    </source>
</evidence>
<dbReference type="PANTHER" id="PTHR45875">
    <property type="entry name" value="METHYLTRANSFERASE N6AMT1"/>
    <property type="match status" value="1"/>
</dbReference>
<dbReference type="GO" id="GO:0005634">
    <property type="term" value="C:nucleus"/>
    <property type="evidence" value="ECO:0007669"/>
    <property type="project" value="UniProtKB-SubCell"/>
</dbReference>
<keyword evidence="19" id="KW-1185">Reference proteome</keyword>
<evidence type="ECO:0000256" key="5">
    <source>
        <dbReference type="ARBA" id="ARBA00022691"/>
    </source>
</evidence>
<comment type="similarity">
    <text evidence="2">Belongs to the eukaryotic/archaeal PrmC-related family.</text>
</comment>
<dbReference type="GO" id="GO:0035657">
    <property type="term" value="C:eRF1 methyltransferase complex"/>
    <property type="evidence" value="ECO:0007669"/>
    <property type="project" value="TreeGrafter"/>
</dbReference>
<dbReference type="Proteomes" id="UP000245119">
    <property type="component" value="Linkage Group LG4"/>
</dbReference>
<evidence type="ECO:0000256" key="13">
    <source>
        <dbReference type="ARBA" id="ARBA00080992"/>
    </source>
</evidence>